<sequence length="318" mass="33446">MGRMCDIAVIGAGVIGSAIAYRLARSGRDVVLIGDGKDGASAAAAGMLCPSFELSHDAGKPVLADLLARSNEAWSAFAEELSDDPYAEFGYHRRGAYGIGYHARPPGAVPVDEGALPDFSAPPSFFVPGEGAVEPLRLIAVLRDRLTISGGSIVHGHAAVDGRTIMVGTETIKAGSIVLATGTAPDLGAEGMMGVEGEAFLVRLPDPSIVPTVVRSPTAYVVPRADGTLYIGATENWPGAIPQAREELWRDALRLIPHLGSADVLGHFKGLRPFISRDGPLVARDGERPHLIRAQGHYRNGVLFAPLTAQTVEHLLRG</sequence>
<gene>
    <name evidence="3" type="ORF">NOG11_10040</name>
</gene>
<dbReference type="Pfam" id="PF01266">
    <property type="entry name" value="DAO"/>
    <property type="match status" value="1"/>
</dbReference>
<keyword evidence="1" id="KW-0560">Oxidoreductase</keyword>
<evidence type="ECO:0000259" key="2">
    <source>
        <dbReference type="Pfam" id="PF01266"/>
    </source>
</evidence>
<keyword evidence="4" id="KW-1185">Reference proteome</keyword>
<accession>A0A9X2L9R6</accession>
<proteinExistence type="predicted"/>
<organism evidence="3 4">
    <name type="scientific">Parvularcula maris</name>
    <dbReference type="NCBI Taxonomy" id="2965077"/>
    <lineage>
        <taxon>Bacteria</taxon>
        <taxon>Pseudomonadati</taxon>
        <taxon>Pseudomonadota</taxon>
        <taxon>Alphaproteobacteria</taxon>
        <taxon>Parvularculales</taxon>
        <taxon>Parvularculaceae</taxon>
        <taxon>Parvularcula</taxon>
    </lineage>
</organism>
<dbReference type="GO" id="GO:0005737">
    <property type="term" value="C:cytoplasm"/>
    <property type="evidence" value="ECO:0007669"/>
    <property type="project" value="TreeGrafter"/>
</dbReference>
<evidence type="ECO:0000313" key="4">
    <source>
        <dbReference type="Proteomes" id="UP001142610"/>
    </source>
</evidence>
<evidence type="ECO:0000256" key="1">
    <source>
        <dbReference type="ARBA" id="ARBA00023002"/>
    </source>
</evidence>
<dbReference type="GO" id="GO:0016491">
    <property type="term" value="F:oxidoreductase activity"/>
    <property type="evidence" value="ECO:0007669"/>
    <property type="project" value="UniProtKB-KW"/>
</dbReference>
<dbReference type="Gene3D" id="3.30.9.10">
    <property type="entry name" value="D-Amino Acid Oxidase, subunit A, domain 2"/>
    <property type="match status" value="1"/>
</dbReference>
<dbReference type="PANTHER" id="PTHR13847:SF289">
    <property type="entry name" value="GLYCINE OXIDASE"/>
    <property type="match status" value="1"/>
</dbReference>
<protein>
    <submittedName>
        <fullName evidence="3">FAD-dependent oxidoreductase</fullName>
    </submittedName>
</protein>
<dbReference type="PANTHER" id="PTHR13847">
    <property type="entry name" value="SARCOSINE DEHYDROGENASE-RELATED"/>
    <property type="match status" value="1"/>
</dbReference>
<dbReference type="RefSeq" id="WP_256619622.1">
    <property type="nucleotide sequence ID" value="NZ_JANIBC010000007.1"/>
</dbReference>
<dbReference type="Proteomes" id="UP001142610">
    <property type="component" value="Unassembled WGS sequence"/>
</dbReference>
<feature type="domain" description="FAD dependent oxidoreductase" evidence="2">
    <location>
        <begin position="6"/>
        <end position="312"/>
    </location>
</feature>
<reference evidence="3" key="1">
    <citation type="submission" date="2022-07" db="EMBL/GenBank/DDBJ databases">
        <title>Parvularcula maris sp. nov., an algicidal bacterium isolated from seawater.</title>
        <authorList>
            <person name="Li F."/>
        </authorList>
    </citation>
    <scope>NUCLEOTIDE SEQUENCE</scope>
    <source>
        <strain evidence="3">BGMRC 0090</strain>
    </source>
</reference>
<dbReference type="Gene3D" id="3.50.50.60">
    <property type="entry name" value="FAD/NAD(P)-binding domain"/>
    <property type="match status" value="2"/>
</dbReference>
<comment type="caution">
    <text evidence="3">The sequence shown here is derived from an EMBL/GenBank/DDBJ whole genome shotgun (WGS) entry which is preliminary data.</text>
</comment>
<name>A0A9X2L9R6_9PROT</name>
<dbReference type="InterPro" id="IPR036188">
    <property type="entry name" value="FAD/NAD-bd_sf"/>
</dbReference>
<dbReference type="SUPFAM" id="SSF51905">
    <property type="entry name" value="FAD/NAD(P)-binding domain"/>
    <property type="match status" value="1"/>
</dbReference>
<dbReference type="AlphaFoldDB" id="A0A9X2L9R6"/>
<evidence type="ECO:0000313" key="3">
    <source>
        <dbReference type="EMBL" id="MCQ8185735.1"/>
    </source>
</evidence>
<dbReference type="InterPro" id="IPR006076">
    <property type="entry name" value="FAD-dep_OxRdtase"/>
</dbReference>
<dbReference type="EMBL" id="JANIBC010000007">
    <property type="protein sequence ID" value="MCQ8185735.1"/>
    <property type="molecule type" value="Genomic_DNA"/>
</dbReference>